<comment type="similarity">
    <text evidence="1">Belongs to the ribonucleoside diphosphate reductase large chain family.</text>
</comment>
<reference evidence="3 4" key="1">
    <citation type="submission" date="2018-06" db="EMBL/GenBank/DDBJ databases">
        <authorList>
            <consortium name="Pathogen Informatics"/>
            <person name="Doyle S."/>
        </authorList>
    </citation>
    <scope>NUCLEOTIDE SEQUENCE [LARGE SCALE GENOMIC DNA]</scope>
    <source>
        <strain evidence="3 4">NCTC11647</strain>
    </source>
</reference>
<dbReference type="PANTHER" id="PTHR11573">
    <property type="entry name" value="RIBONUCLEOSIDE-DIPHOSPHATE REDUCTASE LARGE CHAIN"/>
    <property type="match status" value="1"/>
</dbReference>
<proteinExistence type="inferred from homology"/>
<sequence>MLYKDACNEKSNQKNLGTIKSSNLCAEIMEVSTPDETAACNLASLACLSSLQTLGLISTKLHQVTKVAIKNLDRVIDVNYHPTDKIEQIEPRTSSCRFGYSRFGGCVLQNASSV</sequence>
<dbReference type="PRINTS" id="PR01183">
    <property type="entry name" value="RIBORDTASEM1"/>
</dbReference>
<dbReference type="EMBL" id="UATL01000006">
    <property type="protein sequence ID" value="SPY45265.1"/>
    <property type="molecule type" value="Genomic_DNA"/>
</dbReference>
<dbReference type="InterPro" id="IPR000788">
    <property type="entry name" value="RNR_lg_C"/>
</dbReference>
<accession>A0A2X1ZLN9</accession>
<dbReference type="GO" id="GO:0005971">
    <property type="term" value="C:ribonucleoside-diphosphate reductase complex"/>
    <property type="evidence" value="ECO:0007669"/>
    <property type="project" value="TreeGrafter"/>
</dbReference>
<dbReference type="Proteomes" id="UP000251647">
    <property type="component" value="Unassembled WGS sequence"/>
</dbReference>
<evidence type="ECO:0000313" key="3">
    <source>
        <dbReference type="EMBL" id="SPY45265.1"/>
    </source>
</evidence>
<name>A0A2X1ZLN9_PHODM</name>
<dbReference type="GO" id="GO:0004748">
    <property type="term" value="F:ribonucleoside-diphosphate reductase activity, thioredoxin disulfide as acceptor"/>
    <property type="evidence" value="ECO:0007669"/>
    <property type="project" value="TreeGrafter"/>
</dbReference>
<organism evidence="3 4">
    <name type="scientific">Photobacterium damselae</name>
    <dbReference type="NCBI Taxonomy" id="38293"/>
    <lineage>
        <taxon>Bacteria</taxon>
        <taxon>Pseudomonadati</taxon>
        <taxon>Pseudomonadota</taxon>
        <taxon>Gammaproteobacteria</taxon>
        <taxon>Vibrionales</taxon>
        <taxon>Vibrionaceae</taxon>
        <taxon>Photobacterium</taxon>
    </lineage>
</organism>
<dbReference type="InterPro" id="IPR039718">
    <property type="entry name" value="Rrm1"/>
</dbReference>
<evidence type="ECO:0000313" key="4">
    <source>
        <dbReference type="Proteomes" id="UP000251647"/>
    </source>
</evidence>
<evidence type="ECO:0000259" key="2">
    <source>
        <dbReference type="Pfam" id="PF02867"/>
    </source>
</evidence>
<dbReference type="GO" id="GO:0009263">
    <property type="term" value="P:deoxyribonucleotide biosynthetic process"/>
    <property type="evidence" value="ECO:0007669"/>
    <property type="project" value="TreeGrafter"/>
</dbReference>
<gene>
    <name evidence="3" type="ORF">NCTC11647_04025</name>
</gene>
<dbReference type="PANTHER" id="PTHR11573:SF6">
    <property type="entry name" value="RIBONUCLEOSIDE-DIPHOSPHATE REDUCTASE LARGE SUBUNIT"/>
    <property type="match status" value="1"/>
</dbReference>
<dbReference type="AlphaFoldDB" id="A0A2X1ZLN9"/>
<dbReference type="GO" id="GO:0005524">
    <property type="term" value="F:ATP binding"/>
    <property type="evidence" value="ECO:0007669"/>
    <property type="project" value="TreeGrafter"/>
</dbReference>
<dbReference type="Pfam" id="PF02867">
    <property type="entry name" value="Ribonuc_red_lgC"/>
    <property type="match status" value="1"/>
</dbReference>
<dbReference type="SUPFAM" id="SSF51998">
    <property type="entry name" value="PFL-like glycyl radical enzymes"/>
    <property type="match status" value="1"/>
</dbReference>
<dbReference type="Gene3D" id="3.20.70.20">
    <property type="match status" value="1"/>
</dbReference>
<protein>
    <submittedName>
        <fullName evidence="3">Ribonucleotide-diphosphate reductase subunit alpha</fullName>
    </submittedName>
</protein>
<dbReference type="RefSeq" id="WP_256593864.1">
    <property type="nucleotide sequence ID" value="NZ_UATL01000006.1"/>
</dbReference>
<evidence type="ECO:0000256" key="1">
    <source>
        <dbReference type="ARBA" id="ARBA00010406"/>
    </source>
</evidence>
<feature type="domain" description="Ribonucleotide reductase large subunit C-terminal" evidence="2">
    <location>
        <begin position="1"/>
        <end position="107"/>
    </location>
</feature>